<accession>A0A0P0R4G1</accession>
<evidence type="ECO:0000313" key="2">
    <source>
        <dbReference type="EMBL" id="ALL63008.1"/>
    </source>
</evidence>
<organism evidence="2 3">
    <name type="scientific">Paraburkholderia caribensis MBA4</name>
    <dbReference type="NCBI Taxonomy" id="1323664"/>
    <lineage>
        <taxon>Bacteria</taxon>
        <taxon>Pseudomonadati</taxon>
        <taxon>Pseudomonadota</taxon>
        <taxon>Betaproteobacteria</taxon>
        <taxon>Burkholderiales</taxon>
        <taxon>Burkholderiaceae</taxon>
        <taxon>Paraburkholderia</taxon>
    </lineage>
</organism>
<keyword evidence="1" id="KW-0812">Transmembrane</keyword>
<evidence type="ECO:0000313" key="3">
    <source>
        <dbReference type="Proteomes" id="UP000019146"/>
    </source>
</evidence>
<reference evidence="2 3" key="1">
    <citation type="journal article" date="2014" name="Genome Announc.">
        <title>Draft Genome Sequence of the Haloacid-Degrading Burkholderia caribensis Strain MBA4.</title>
        <authorList>
            <person name="Pan Y."/>
            <person name="Kong K.F."/>
            <person name="Tsang J.S."/>
        </authorList>
    </citation>
    <scope>NUCLEOTIDE SEQUENCE [LARGE SCALE GENOMIC DNA]</scope>
    <source>
        <strain evidence="2 3">MBA4</strain>
    </source>
</reference>
<proteinExistence type="predicted"/>
<dbReference type="GeneID" id="69967309"/>
<dbReference type="RefSeq" id="WP_035986488.1">
    <property type="nucleotide sequence ID" value="NZ_CP012746.1"/>
</dbReference>
<keyword evidence="1" id="KW-0472">Membrane</keyword>
<dbReference type="KEGG" id="bcai:K788_0006760"/>
<feature type="transmembrane region" description="Helical" evidence="1">
    <location>
        <begin position="78"/>
        <end position="99"/>
    </location>
</feature>
<dbReference type="EMBL" id="CP012746">
    <property type="protein sequence ID" value="ALL63008.1"/>
    <property type="molecule type" value="Genomic_DNA"/>
</dbReference>
<evidence type="ECO:0000256" key="1">
    <source>
        <dbReference type="SAM" id="Phobius"/>
    </source>
</evidence>
<feature type="transmembrane region" description="Helical" evidence="1">
    <location>
        <begin position="46"/>
        <end position="66"/>
    </location>
</feature>
<dbReference type="AlphaFoldDB" id="A0A0P0R4G1"/>
<keyword evidence="1" id="KW-1133">Transmembrane helix</keyword>
<dbReference type="Proteomes" id="UP000019146">
    <property type="component" value="Chromosome 1"/>
</dbReference>
<name>A0A0P0R4G1_9BURK</name>
<sequence length="100" mass="10782">MGEFLPDYLIREQAAIGALVVFGVLRVIGAVLAFQRGWRISTVERCFIAAAFIYCLPQLLDLLTHMTSSHAAAAELEGKVAGCAIGLFFAPVVGHKLGYE</sequence>
<gene>
    <name evidence="2" type="ORF">K788_0006760</name>
</gene>
<feature type="transmembrane region" description="Helical" evidence="1">
    <location>
        <begin position="14"/>
        <end position="34"/>
    </location>
</feature>
<protein>
    <submittedName>
        <fullName evidence="2">Uncharacterized protein</fullName>
    </submittedName>
</protein>